<name>A0A511DPS9_9PSEU</name>
<keyword evidence="2" id="KW-1133">Transmembrane helix</keyword>
<keyword evidence="2" id="KW-0812">Transmembrane</keyword>
<sequence length="274" mass="28361">MWEPSGPLPATVYWRRRWVALASVVVLFALLGLTIAALVHGRTEATSDEKTTLAANQAALSSEAPRPPSGDPTAFGAPSAVPVDPSAPLAPGLSGLTTGPGTQIVPPTDAPTTAPATDEVRVEGTPDPAAVVPPPATVPPTGPVPCTNDMLSVGATIDRTDHKVGDKPVVGVVVTNTSGQPCVRDLDGSRLEIVVWSGDGVNRLWSSNDCTNPARPDLRTLVPGQPVSFQVTWQGRTSTPGCATARTVVPAGAYRLLTRIDDLISPPTPFLLTP</sequence>
<feature type="compositionally biased region" description="Pro residues" evidence="1">
    <location>
        <begin position="131"/>
        <end position="143"/>
    </location>
</feature>
<feature type="compositionally biased region" description="Low complexity" evidence="1">
    <location>
        <begin position="77"/>
        <end position="117"/>
    </location>
</feature>
<dbReference type="Proteomes" id="UP000321685">
    <property type="component" value="Unassembled WGS sequence"/>
</dbReference>
<dbReference type="EMBL" id="BJVJ01000064">
    <property type="protein sequence ID" value="GEL25804.1"/>
    <property type="molecule type" value="Genomic_DNA"/>
</dbReference>
<organism evidence="3 4">
    <name type="scientific">Pseudonocardia sulfidoxydans NBRC 16205</name>
    <dbReference type="NCBI Taxonomy" id="1223511"/>
    <lineage>
        <taxon>Bacteria</taxon>
        <taxon>Bacillati</taxon>
        <taxon>Actinomycetota</taxon>
        <taxon>Actinomycetes</taxon>
        <taxon>Pseudonocardiales</taxon>
        <taxon>Pseudonocardiaceae</taxon>
        <taxon>Pseudonocardia</taxon>
    </lineage>
</organism>
<dbReference type="OrthoDB" id="5189092at2"/>
<evidence type="ECO:0000256" key="1">
    <source>
        <dbReference type="SAM" id="MobiDB-lite"/>
    </source>
</evidence>
<dbReference type="RefSeq" id="WP_147112650.1">
    <property type="nucleotide sequence ID" value="NZ_BJVJ01000064.1"/>
</dbReference>
<evidence type="ECO:0000313" key="3">
    <source>
        <dbReference type="EMBL" id="GEL25804.1"/>
    </source>
</evidence>
<accession>A0A511DPS9</accession>
<gene>
    <name evidence="3" type="ORF">PSU4_47580</name>
</gene>
<feature type="transmembrane region" description="Helical" evidence="2">
    <location>
        <begin position="20"/>
        <end position="40"/>
    </location>
</feature>
<comment type="caution">
    <text evidence="3">The sequence shown here is derived from an EMBL/GenBank/DDBJ whole genome shotgun (WGS) entry which is preliminary data.</text>
</comment>
<evidence type="ECO:0000256" key="2">
    <source>
        <dbReference type="SAM" id="Phobius"/>
    </source>
</evidence>
<keyword evidence="4" id="KW-1185">Reference proteome</keyword>
<evidence type="ECO:0008006" key="5">
    <source>
        <dbReference type="Google" id="ProtNLM"/>
    </source>
</evidence>
<proteinExistence type="predicted"/>
<protein>
    <recommendedName>
        <fullName evidence="5">MucR family transcriptional regulator</fullName>
    </recommendedName>
</protein>
<evidence type="ECO:0000313" key="4">
    <source>
        <dbReference type="Proteomes" id="UP000321685"/>
    </source>
</evidence>
<reference evidence="3 4" key="1">
    <citation type="submission" date="2019-07" db="EMBL/GenBank/DDBJ databases">
        <title>Whole genome shotgun sequence of Pseudonocardia sulfidoxydans NBRC 16205.</title>
        <authorList>
            <person name="Hosoyama A."/>
            <person name="Uohara A."/>
            <person name="Ohji S."/>
            <person name="Ichikawa N."/>
        </authorList>
    </citation>
    <scope>NUCLEOTIDE SEQUENCE [LARGE SCALE GENOMIC DNA]</scope>
    <source>
        <strain evidence="3 4">NBRC 16205</strain>
    </source>
</reference>
<keyword evidence="2" id="KW-0472">Membrane</keyword>
<feature type="region of interest" description="Disordered" evidence="1">
    <location>
        <begin position="58"/>
        <end position="144"/>
    </location>
</feature>
<dbReference type="AlphaFoldDB" id="A0A511DPS9"/>